<evidence type="ECO:0000313" key="2">
    <source>
        <dbReference type="Proteomes" id="UP000054632"/>
    </source>
</evidence>
<sequence>MEKSVGNGRYSNPRTCRSTCGIFEAALRHGVSNKTWRTLFCEGSLEDIGPSKRHKSSINEEWSWLKLYAVQVPPCDQSEV</sequence>
<dbReference type="Proteomes" id="UP000054632">
    <property type="component" value="Unassembled WGS sequence"/>
</dbReference>
<reference evidence="1 2" key="1">
    <citation type="submission" date="2015-01" db="EMBL/GenBank/DDBJ databases">
        <title>Evolution of Trichinella species and genotypes.</title>
        <authorList>
            <person name="Korhonen P.K."/>
            <person name="Edoardo P."/>
            <person name="Giuseppe L.R."/>
            <person name="Gasser R.B."/>
        </authorList>
    </citation>
    <scope>NUCLEOTIDE SEQUENCE [LARGE SCALE GENOMIC DNA]</scope>
    <source>
        <strain evidence="1">ISS13</strain>
    </source>
</reference>
<dbReference type="EMBL" id="JYDR01000030">
    <property type="protein sequence ID" value="KRY73842.1"/>
    <property type="molecule type" value="Genomic_DNA"/>
</dbReference>
<proteinExistence type="predicted"/>
<evidence type="ECO:0000313" key="1">
    <source>
        <dbReference type="EMBL" id="KRY73842.1"/>
    </source>
</evidence>
<dbReference type="AlphaFoldDB" id="A0A0V1EK73"/>
<gene>
    <name evidence="1" type="ORF">T4A_1672</name>
</gene>
<protein>
    <submittedName>
        <fullName evidence="1">Uncharacterized protein</fullName>
    </submittedName>
</protein>
<accession>A0A0V1EK73</accession>
<comment type="caution">
    <text evidence="1">The sequence shown here is derived from an EMBL/GenBank/DDBJ whole genome shotgun (WGS) entry which is preliminary data.</text>
</comment>
<organism evidence="1 2">
    <name type="scientific">Trichinella pseudospiralis</name>
    <name type="common">Parasitic roundworm</name>
    <dbReference type="NCBI Taxonomy" id="6337"/>
    <lineage>
        <taxon>Eukaryota</taxon>
        <taxon>Metazoa</taxon>
        <taxon>Ecdysozoa</taxon>
        <taxon>Nematoda</taxon>
        <taxon>Enoplea</taxon>
        <taxon>Dorylaimia</taxon>
        <taxon>Trichinellida</taxon>
        <taxon>Trichinellidae</taxon>
        <taxon>Trichinella</taxon>
    </lineage>
</organism>
<name>A0A0V1EK73_TRIPS</name>